<evidence type="ECO:0000256" key="3">
    <source>
        <dbReference type="ARBA" id="ARBA00022806"/>
    </source>
</evidence>
<reference evidence="11 12" key="1">
    <citation type="journal article" date="2012" name="Proc. Natl. Acad. Sci. U.S.A.">
        <title>Genome streamlining and chemical defense in a coral reef symbiosis.</title>
        <authorList>
            <person name="Kwan J.C."/>
            <person name="Donia M.S."/>
            <person name="Han A.W."/>
            <person name="Hirose E."/>
            <person name="Haygood M.G."/>
            <person name="Schmidt E.W."/>
        </authorList>
    </citation>
    <scope>NUCLEOTIDE SEQUENCE [LARGE SCALE GENOMIC DNA]</scope>
    <source>
        <strain evidence="11 12">L2</strain>
    </source>
</reference>
<accession>K7YRM5</accession>
<dbReference type="SMART" id="SM00487">
    <property type="entry name" value="DEXDc"/>
    <property type="match status" value="1"/>
</dbReference>
<dbReference type="CDD" id="cd18787">
    <property type="entry name" value="SF2_C_DEAD"/>
    <property type="match status" value="1"/>
</dbReference>
<keyword evidence="2" id="KW-0378">Hydrolase</keyword>
<dbReference type="HOGENOM" id="CLU_003041_1_3_5"/>
<dbReference type="GO" id="GO:0003724">
    <property type="term" value="F:RNA helicase activity"/>
    <property type="evidence" value="ECO:0007669"/>
    <property type="project" value="InterPro"/>
</dbReference>
<dbReference type="eggNOG" id="COG0513">
    <property type="taxonomic scope" value="Bacteria"/>
</dbReference>
<keyword evidence="1" id="KW-0547">Nucleotide-binding</keyword>
<dbReference type="EMBL" id="CP003539">
    <property type="protein sequence ID" value="AFX99204.1"/>
    <property type="molecule type" value="Genomic_DNA"/>
</dbReference>
<comment type="similarity">
    <text evidence="5">Belongs to the DEAD box helicase family.</text>
</comment>
<dbReference type="AlphaFoldDB" id="K7YRM5"/>
<dbReference type="GO" id="GO:0003676">
    <property type="term" value="F:nucleic acid binding"/>
    <property type="evidence" value="ECO:0007669"/>
    <property type="project" value="InterPro"/>
</dbReference>
<dbReference type="PATRIC" id="fig|1193729.4.peg.558"/>
<evidence type="ECO:0000256" key="6">
    <source>
        <dbReference type="PROSITE-ProRule" id="PRU00552"/>
    </source>
</evidence>
<dbReference type="InterPro" id="IPR044742">
    <property type="entry name" value="DEAD/DEAH_RhlB"/>
</dbReference>
<evidence type="ECO:0000256" key="4">
    <source>
        <dbReference type="ARBA" id="ARBA00022840"/>
    </source>
</evidence>
<dbReference type="PROSITE" id="PS51192">
    <property type="entry name" value="HELICASE_ATP_BIND_1"/>
    <property type="match status" value="1"/>
</dbReference>
<dbReference type="OrthoDB" id="9805696at2"/>
<dbReference type="InterPro" id="IPR014014">
    <property type="entry name" value="RNA_helicase_DEAD_Q_motif"/>
</dbReference>
<keyword evidence="4" id="KW-0067">ATP-binding</keyword>
<dbReference type="GO" id="GO:0016787">
    <property type="term" value="F:hydrolase activity"/>
    <property type="evidence" value="ECO:0007669"/>
    <property type="project" value="UniProtKB-KW"/>
</dbReference>
<feature type="short sequence motif" description="Q motif" evidence="6">
    <location>
        <begin position="9"/>
        <end position="37"/>
    </location>
</feature>
<keyword evidence="12" id="KW-1185">Reference proteome</keyword>
<keyword evidence="3 11" id="KW-0347">Helicase</keyword>
<feature type="domain" description="DEAD-box RNA helicase Q" evidence="10">
    <location>
        <begin position="9"/>
        <end position="37"/>
    </location>
</feature>
<dbReference type="InterPro" id="IPR027417">
    <property type="entry name" value="P-loop_NTPase"/>
</dbReference>
<evidence type="ECO:0000313" key="12">
    <source>
        <dbReference type="Proteomes" id="UP000010077"/>
    </source>
</evidence>
<dbReference type="Gene3D" id="3.40.50.300">
    <property type="entry name" value="P-loop containing nucleotide triphosphate hydrolases"/>
    <property type="match status" value="2"/>
</dbReference>
<evidence type="ECO:0000256" key="5">
    <source>
        <dbReference type="ARBA" id="ARBA00038437"/>
    </source>
</evidence>
<evidence type="ECO:0000259" key="8">
    <source>
        <dbReference type="PROSITE" id="PS51192"/>
    </source>
</evidence>
<dbReference type="PANTHER" id="PTHR47959">
    <property type="entry name" value="ATP-DEPENDENT RNA HELICASE RHLE-RELATED"/>
    <property type="match status" value="1"/>
</dbReference>
<evidence type="ECO:0000256" key="2">
    <source>
        <dbReference type="ARBA" id="ARBA00022801"/>
    </source>
</evidence>
<evidence type="ECO:0000313" key="11">
    <source>
        <dbReference type="EMBL" id="AFX99204.1"/>
    </source>
</evidence>
<feature type="region of interest" description="Disordered" evidence="7">
    <location>
        <begin position="443"/>
        <end position="493"/>
    </location>
</feature>
<dbReference type="PROSITE" id="PS51195">
    <property type="entry name" value="Q_MOTIF"/>
    <property type="match status" value="1"/>
</dbReference>
<evidence type="ECO:0000256" key="7">
    <source>
        <dbReference type="SAM" id="MobiDB-lite"/>
    </source>
</evidence>
<gene>
    <name evidence="11" type="ORF">A1OE_1025</name>
</gene>
<dbReference type="RefSeq" id="WP_015088702.1">
    <property type="nucleotide sequence ID" value="NC_019566.1"/>
</dbReference>
<dbReference type="PANTHER" id="PTHR47959:SF13">
    <property type="entry name" value="ATP-DEPENDENT RNA HELICASE RHLE"/>
    <property type="match status" value="1"/>
</dbReference>
<dbReference type="SUPFAM" id="SSF52540">
    <property type="entry name" value="P-loop containing nucleoside triphosphate hydrolases"/>
    <property type="match status" value="1"/>
</dbReference>
<dbReference type="KEGG" id="thal:A1OE_1025"/>
<dbReference type="GO" id="GO:0005524">
    <property type="term" value="F:ATP binding"/>
    <property type="evidence" value="ECO:0007669"/>
    <property type="project" value="UniProtKB-KW"/>
</dbReference>
<organism evidence="11 12">
    <name type="scientific">Candidatus Endolissoclinum faulkneri L2</name>
    <dbReference type="NCBI Taxonomy" id="1193729"/>
    <lineage>
        <taxon>Bacteria</taxon>
        <taxon>Pseudomonadati</taxon>
        <taxon>Pseudomonadota</taxon>
        <taxon>Alphaproteobacteria</taxon>
        <taxon>Rhodospirillales</taxon>
        <taxon>Rhodospirillaceae</taxon>
        <taxon>Candidatus Endolissoclinum</taxon>
    </lineage>
</organism>
<dbReference type="Pfam" id="PF00270">
    <property type="entry name" value="DEAD"/>
    <property type="match status" value="1"/>
</dbReference>
<feature type="domain" description="Helicase C-terminal" evidence="9">
    <location>
        <begin position="242"/>
        <end position="389"/>
    </location>
</feature>
<feature type="domain" description="Helicase ATP-binding" evidence="8">
    <location>
        <begin position="40"/>
        <end position="215"/>
    </location>
</feature>
<evidence type="ECO:0000256" key="1">
    <source>
        <dbReference type="ARBA" id="ARBA00022741"/>
    </source>
</evidence>
<dbReference type="STRING" id="1193729.A1OE_1025"/>
<dbReference type="GO" id="GO:0005829">
    <property type="term" value="C:cytosol"/>
    <property type="evidence" value="ECO:0007669"/>
    <property type="project" value="TreeGrafter"/>
</dbReference>
<dbReference type="CDD" id="cd00268">
    <property type="entry name" value="DEADc"/>
    <property type="match status" value="1"/>
</dbReference>
<sequence>MKSERYHLTNFNALGLAKAVIQAVLSEGYDAPTPIQVKAIPLILEGRDVVAVAQTGTGKTAAFLLPLLSKLDQAGRIAKPKCTRVLVLSPTRELATQIHKAVLIYGKKLHLRSTVIIGGAKSCVQIRKCAPGVDFLVATPGRLLDHIRSGTIDLGNTEVVVLDEADQMLDLGFMPAVRNILAMTPKKRQTLLFAATMSAQIRALAKDFLTNVSEIAVAPASIPIELIRESVVQVSRSSKSKALIKILSDVTVKRAIVFTRTKRGADHIARCLSNAGFASEAIHGNKTHAQRECVLNTFKTGKSKILVATDVVARGINVIGVTHVVNYELPIVPESYVHRIGRTGRAGAEGVAISLVDDGEMELLTAIERLIGRSLVADKTVDFCTRRSRFTRSAEKEVKYDRHRCISNLRRVHDKNYLKQQIFDESYQKQPTNKGVNRSKYALKKGKRQKKLNDKNSQIKQSLSKKEINSGIVRFAGRKPPQRQRTGIPFSGT</sequence>
<dbReference type="InterPro" id="IPR014001">
    <property type="entry name" value="Helicase_ATP-bd"/>
</dbReference>
<dbReference type="InterPro" id="IPR050079">
    <property type="entry name" value="DEAD_box_RNA_helicase"/>
</dbReference>
<dbReference type="InterPro" id="IPR011545">
    <property type="entry name" value="DEAD/DEAH_box_helicase_dom"/>
</dbReference>
<dbReference type="PROSITE" id="PS51194">
    <property type="entry name" value="HELICASE_CTER"/>
    <property type="match status" value="1"/>
</dbReference>
<dbReference type="Proteomes" id="UP000010077">
    <property type="component" value="Chromosome"/>
</dbReference>
<name>K7YRM5_9PROT</name>
<dbReference type="InterPro" id="IPR001650">
    <property type="entry name" value="Helicase_C-like"/>
</dbReference>
<evidence type="ECO:0000259" key="9">
    <source>
        <dbReference type="PROSITE" id="PS51194"/>
    </source>
</evidence>
<evidence type="ECO:0000259" key="10">
    <source>
        <dbReference type="PROSITE" id="PS51195"/>
    </source>
</evidence>
<dbReference type="SMART" id="SM00490">
    <property type="entry name" value="HELICc"/>
    <property type="match status" value="1"/>
</dbReference>
<dbReference type="Pfam" id="PF00271">
    <property type="entry name" value="Helicase_C"/>
    <property type="match status" value="1"/>
</dbReference>
<protein>
    <submittedName>
        <fullName evidence="11">DEAD/DEAH box helicase family protein</fullName>
    </submittedName>
</protein>
<proteinExistence type="inferred from homology"/>